<name>A0AAN9QMX7_PHACN</name>
<organism evidence="1 2">
    <name type="scientific">Phaseolus coccineus</name>
    <name type="common">Scarlet runner bean</name>
    <name type="synonym">Phaseolus multiflorus</name>
    <dbReference type="NCBI Taxonomy" id="3886"/>
    <lineage>
        <taxon>Eukaryota</taxon>
        <taxon>Viridiplantae</taxon>
        <taxon>Streptophyta</taxon>
        <taxon>Embryophyta</taxon>
        <taxon>Tracheophyta</taxon>
        <taxon>Spermatophyta</taxon>
        <taxon>Magnoliopsida</taxon>
        <taxon>eudicotyledons</taxon>
        <taxon>Gunneridae</taxon>
        <taxon>Pentapetalae</taxon>
        <taxon>rosids</taxon>
        <taxon>fabids</taxon>
        <taxon>Fabales</taxon>
        <taxon>Fabaceae</taxon>
        <taxon>Papilionoideae</taxon>
        <taxon>50 kb inversion clade</taxon>
        <taxon>NPAAA clade</taxon>
        <taxon>indigoferoid/millettioid clade</taxon>
        <taxon>Phaseoleae</taxon>
        <taxon>Phaseolus</taxon>
    </lineage>
</organism>
<evidence type="ECO:0000313" key="1">
    <source>
        <dbReference type="EMBL" id="KAK7341584.1"/>
    </source>
</evidence>
<reference evidence="1 2" key="1">
    <citation type="submission" date="2024-01" db="EMBL/GenBank/DDBJ databases">
        <title>The genomes of 5 underutilized Papilionoideae crops provide insights into root nodulation and disease resistanc.</title>
        <authorList>
            <person name="Jiang F."/>
        </authorList>
    </citation>
    <scope>NUCLEOTIDE SEQUENCE [LARGE SCALE GENOMIC DNA]</scope>
    <source>
        <strain evidence="1">JINMINGXINNONG_FW02</strain>
        <tissue evidence="1">Leaves</tissue>
    </source>
</reference>
<gene>
    <name evidence="1" type="ORF">VNO80_24519</name>
</gene>
<comment type="caution">
    <text evidence="1">The sequence shown here is derived from an EMBL/GenBank/DDBJ whole genome shotgun (WGS) entry which is preliminary data.</text>
</comment>
<dbReference type="EMBL" id="JAYMYR010000009">
    <property type="protein sequence ID" value="KAK7341584.1"/>
    <property type="molecule type" value="Genomic_DNA"/>
</dbReference>
<sequence>MSFIKYFFLLDRPNNKYRFTGRVICNGSTRIWFYSKQILGVWFGAKCEWGEDRKIHTIEKEEGQGERVFDSEARSDAFHVSATFA</sequence>
<dbReference type="AlphaFoldDB" id="A0AAN9QMX7"/>
<protein>
    <submittedName>
        <fullName evidence="1">Uncharacterized protein</fullName>
    </submittedName>
</protein>
<dbReference type="Proteomes" id="UP001374584">
    <property type="component" value="Unassembled WGS sequence"/>
</dbReference>
<keyword evidence="2" id="KW-1185">Reference proteome</keyword>
<evidence type="ECO:0000313" key="2">
    <source>
        <dbReference type="Proteomes" id="UP001374584"/>
    </source>
</evidence>
<accession>A0AAN9QMX7</accession>
<proteinExistence type="predicted"/>